<comment type="function">
    <text evidence="1">Probable lipid hydrolase.</text>
</comment>
<dbReference type="Pfam" id="PF11815">
    <property type="entry name" value="DUF3336"/>
    <property type="match status" value="1"/>
</dbReference>
<sequence>MAELEQEEERRLDSALILFYHCFTDKPRMQIALENTLRQANVYEEWEGAAISLDKIAKNDDWREVSQSKEYNFKLIHKSNEGFKEALKHQGRQDILDLTHSLRNNVARNLGNITTPSLYNRAYAGTKHLIEEYIYHLSQAVIALSECDPAQHNLLTSQNKLGLFLDARLGYGRTCLILQGGSVFGLCHLGVVKALHLRQLLPRIMVGTATGALMAALVGVHTDDELLHFMSGRGIDLSAFAAASARAADATSEAKVRSEPVRHGWLSTLWRRARRFLRDGYVLDVKVLEECVRANIGAITFEEAYVRTGRVLNITISHDVDGIPTLLNYLTAPYVLIGSAALASSASNASTSKTKIMSKNPLGEIGVWNPALYAPQQAQKKVARPGQNSMNRDTPLHRLSEMFNVNHFIVSQARPYIVPFLSPTAQHSSPPRSSKETWPALIMRLIGMEIKHQIRQMHRLGLLPAGLRRILLDETVPGPSWTLVPSIELEDFARLLRNPTTEAIDYWILKGEREVWPAVAALRVRCRVEYEIDRAYQGVRTRTSYAALAAEAAAGVVVETVGEREAGGEQVTRRQRASSMGAL</sequence>
<evidence type="ECO:0000313" key="8">
    <source>
        <dbReference type="Proteomes" id="UP001310890"/>
    </source>
</evidence>
<name>A0AAN7TNX4_9PEZI</name>
<gene>
    <name evidence="7" type="ORF">LTR62_000426</name>
</gene>
<dbReference type="PANTHER" id="PTHR14226:SF44">
    <property type="entry name" value="TRIACYLGLYCEROL LIPASE 3"/>
    <property type="match status" value="1"/>
</dbReference>
<dbReference type="GO" id="GO:0016042">
    <property type="term" value="P:lipid catabolic process"/>
    <property type="evidence" value="ECO:0007669"/>
    <property type="project" value="UniProtKB-KW"/>
</dbReference>
<dbReference type="InterPro" id="IPR016035">
    <property type="entry name" value="Acyl_Trfase/lysoPLipase"/>
</dbReference>
<dbReference type="Pfam" id="PF01734">
    <property type="entry name" value="Patatin"/>
    <property type="match status" value="1"/>
</dbReference>
<dbReference type="PANTHER" id="PTHR14226">
    <property type="entry name" value="NEUROPATHY TARGET ESTERASE/SWISS CHEESE D.MELANOGASTER"/>
    <property type="match status" value="1"/>
</dbReference>
<evidence type="ECO:0000256" key="1">
    <source>
        <dbReference type="ARBA" id="ARBA00002682"/>
    </source>
</evidence>
<dbReference type="Proteomes" id="UP001310890">
    <property type="component" value="Unassembled WGS sequence"/>
</dbReference>
<evidence type="ECO:0000256" key="4">
    <source>
        <dbReference type="ARBA" id="ARBA00023098"/>
    </source>
</evidence>
<dbReference type="InterPro" id="IPR002641">
    <property type="entry name" value="PNPLA_dom"/>
</dbReference>
<dbReference type="AlphaFoldDB" id="A0AAN7TNX4"/>
<evidence type="ECO:0000256" key="3">
    <source>
        <dbReference type="ARBA" id="ARBA00022963"/>
    </source>
</evidence>
<reference evidence="7" key="1">
    <citation type="submission" date="2023-08" db="EMBL/GenBank/DDBJ databases">
        <title>Black Yeasts Isolated from many extreme environments.</title>
        <authorList>
            <person name="Coleine C."/>
            <person name="Stajich J.E."/>
            <person name="Selbmann L."/>
        </authorList>
    </citation>
    <scope>NUCLEOTIDE SEQUENCE</scope>
    <source>
        <strain evidence="7">CCFEE 5401</strain>
    </source>
</reference>
<comment type="caution">
    <text evidence="7">The sequence shown here is derived from an EMBL/GenBank/DDBJ whole genome shotgun (WGS) entry which is preliminary data.</text>
</comment>
<evidence type="ECO:0000256" key="5">
    <source>
        <dbReference type="PROSITE-ProRule" id="PRU01161"/>
    </source>
</evidence>
<proteinExistence type="predicted"/>
<dbReference type="PROSITE" id="PS51635">
    <property type="entry name" value="PNPLA"/>
    <property type="match status" value="1"/>
</dbReference>
<evidence type="ECO:0000259" key="6">
    <source>
        <dbReference type="PROSITE" id="PS51635"/>
    </source>
</evidence>
<evidence type="ECO:0000313" key="7">
    <source>
        <dbReference type="EMBL" id="KAK5115970.1"/>
    </source>
</evidence>
<keyword evidence="3" id="KW-0442">Lipid degradation</keyword>
<feature type="domain" description="PNPLA" evidence="6">
    <location>
        <begin position="176"/>
        <end position="375"/>
    </location>
</feature>
<dbReference type="InterPro" id="IPR050301">
    <property type="entry name" value="NTE"/>
</dbReference>
<evidence type="ECO:0000256" key="2">
    <source>
        <dbReference type="ARBA" id="ARBA00022801"/>
    </source>
</evidence>
<dbReference type="InterPro" id="IPR021771">
    <property type="entry name" value="Triacylglycerol_lipase_N"/>
</dbReference>
<dbReference type="Gene3D" id="3.40.1090.10">
    <property type="entry name" value="Cytosolic phospholipase A2 catalytic domain"/>
    <property type="match status" value="1"/>
</dbReference>
<keyword evidence="2" id="KW-0378">Hydrolase</keyword>
<dbReference type="SUPFAM" id="SSF52151">
    <property type="entry name" value="FabD/lysophospholipase-like"/>
    <property type="match status" value="1"/>
</dbReference>
<dbReference type="EMBL" id="JAVRRL010000010">
    <property type="protein sequence ID" value="KAK5115970.1"/>
    <property type="molecule type" value="Genomic_DNA"/>
</dbReference>
<dbReference type="CDD" id="cd07229">
    <property type="entry name" value="Pat_TGL3_like"/>
    <property type="match status" value="1"/>
</dbReference>
<protein>
    <recommendedName>
        <fullName evidence="6">PNPLA domain-containing protein</fullName>
    </recommendedName>
</protein>
<dbReference type="GO" id="GO:0004806">
    <property type="term" value="F:triacylglycerol lipase activity"/>
    <property type="evidence" value="ECO:0007669"/>
    <property type="project" value="InterPro"/>
</dbReference>
<keyword evidence="4" id="KW-0443">Lipid metabolism</keyword>
<dbReference type="GO" id="GO:0006641">
    <property type="term" value="P:triglyceride metabolic process"/>
    <property type="evidence" value="ECO:0007669"/>
    <property type="project" value="UniProtKB-ARBA"/>
</dbReference>
<organism evidence="7 8">
    <name type="scientific">Meristemomyces frigidus</name>
    <dbReference type="NCBI Taxonomy" id="1508187"/>
    <lineage>
        <taxon>Eukaryota</taxon>
        <taxon>Fungi</taxon>
        <taxon>Dikarya</taxon>
        <taxon>Ascomycota</taxon>
        <taxon>Pezizomycotina</taxon>
        <taxon>Dothideomycetes</taxon>
        <taxon>Dothideomycetidae</taxon>
        <taxon>Mycosphaerellales</taxon>
        <taxon>Teratosphaeriaceae</taxon>
        <taxon>Meristemomyces</taxon>
    </lineage>
</organism>
<accession>A0AAN7TNX4</accession>
<comment type="caution">
    <text evidence="5">Lacks conserved residue(s) required for the propagation of feature annotation.</text>
</comment>